<organism evidence="1 2">
    <name type="scientific">Halothiobacillus diazotrophicus</name>
    <dbReference type="NCBI Taxonomy" id="1860122"/>
    <lineage>
        <taxon>Bacteria</taxon>
        <taxon>Pseudomonadati</taxon>
        <taxon>Pseudomonadota</taxon>
        <taxon>Gammaproteobacteria</taxon>
        <taxon>Chromatiales</taxon>
        <taxon>Halothiobacillaceae</taxon>
        <taxon>Halothiobacillus</taxon>
    </lineage>
</organism>
<dbReference type="InterPro" id="IPR027405">
    <property type="entry name" value="YidB-like"/>
</dbReference>
<evidence type="ECO:0008006" key="3">
    <source>
        <dbReference type="Google" id="ProtNLM"/>
    </source>
</evidence>
<accession>A0A191ZFE3</accession>
<dbReference type="Proteomes" id="UP000078596">
    <property type="component" value="Chromosome"/>
</dbReference>
<dbReference type="EMBL" id="CP016027">
    <property type="protein sequence ID" value="ANJ66572.1"/>
    <property type="molecule type" value="Genomic_DNA"/>
</dbReference>
<gene>
    <name evidence="1" type="ORF">A9404_03520</name>
</gene>
<protein>
    <recommendedName>
        <fullName evidence="3">DUF937 domain-containing protein</fullName>
    </recommendedName>
</protein>
<evidence type="ECO:0000313" key="2">
    <source>
        <dbReference type="Proteomes" id="UP000078596"/>
    </source>
</evidence>
<dbReference type="SUPFAM" id="SSF140804">
    <property type="entry name" value="YidB-like"/>
    <property type="match status" value="1"/>
</dbReference>
<reference evidence="1 2" key="1">
    <citation type="submission" date="2016-06" db="EMBL/GenBank/DDBJ databases">
        <title>Insight into the functional genes involving in sulfur oxidation in Pearl River water.</title>
        <authorList>
            <person name="Luo J."/>
            <person name="Tan X."/>
            <person name="Lin W."/>
        </authorList>
    </citation>
    <scope>NUCLEOTIDE SEQUENCE [LARGE SCALE GENOMIC DNA]</scope>
    <source>
        <strain evidence="1 2">LS2</strain>
    </source>
</reference>
<dbReference type="RefSeq" id="WP_066098720.1">
    <property type="nucleotide sequence ID" value="NZ_CP016027.1"/>
</dbReference>
<sequence>MGLFDSIANQAANALSGQGNAGTTTMFDTITALLANPEIGGISGLVDAFQQHGLGNIIASWVGDGENLPISGCQLLSVLGNAQMQRVARKLGLSVDEASDAVAGALPQVVDKLSPNGQMPDSDMLAQGLALLGRLGR</sequence>
<dbReference type="STRING" id="1860122.A9404_03520"/>
<dbReference type="InterPro" id="IPR045372">
    <property type="entry name" value="YidB"/>
</dbReference>
<dbReference type="KEGG" id="haz:A9404_03520"/>
<dbReference type="Gene3D" id="1.10.10.690">
    <property type="entry name" value="YidB-like"/>
    <property type="match status" value="1"/>
</dbReference>
<dbReference type="Pfam" id="PF20159">
    <property type="entry name" value="YidB"/>
    <property type="match status" value="1"/>
</dbReference>
<dbReference type="OrthoDB" id="370541at2"/>
<proteinExistence type="predicted"/>
<name>A0A191ZFE3_9GAMM</name>
<dbReference type="AlphaFoldDB" id="A0A191ZFE3"/>
<keyword evidence="2" id="KW-1185">Reference proteome</keyword>
<evidence type="ECO:0000313" key="1">
    <source>
        <dbReference type="EMBL" id="ANJ66572.1"/>
    </source>
</evidence>